<name>A0A0F4G927_9PEZI</name>
<dbReference type="PANTHER" id="PTHR42085:SF7">
    <property type="entry name" value="F-BOX DOMAIN-CONTAINING PROTEIN"/>
    <property type="match status" value="1"/>
</dbReference>
<feature type="compositionally biased region" description="Low complexity" evidence="1">
    <location>
        <begin position="1"/>
        <end position="22"/>
    </location>
</feature>
<comment type="caution">
    <text evidence="2">The sequence shown here is derived from an EMBL/GenBank/DDBJ whole genome shotgun (WGS) entry which is preliminary data.</text>
</comment>
<dbReference type="AlphaFoldDB" id="A0A0F4G927"/>
<evidence type="ECO:0000256" key="1">
    <source>
        <dbReference type="SAM" id="MobiDB-lite"/>
    </source>
</evidence>
<organism evidence="2 3">
    <name type="scientific">Zymoseptoria brevis</name>
    <dbReference type="NCBI Taxonomy" id="1047168"/>
    <lineage>
        <taxon>Eukaryota</taxon>
        <taxon>Fungi</taxon>
        <taxon>Dikarya</taxon>
        <taxon>Ascomycota</taxon>
        <taxon>Pezizomycotina</taxon>
        <taxon>Dothideomycetes</taxon>
        <taxon>Dothideomycetidae</taxon>
        <taxon>Mycosphaerellales</taxon>
        <taxon>Mycosphaerellaceae</taxon>
        <taxon>Zymoseptoria</taxon>
    </lineage>
</organism>
<dbReference type="OrthoDB" id="2951834at2759"/>
<feature type="region of interest" description="Disordered" evidence="1">
    <location>
        <begin position="1"/>
        <end position="33"/>
    </location>
</feature>
<dbReference type="PANTHER" id="PTHR42085">
    <property type="entry name" value="F-BOX DOMAIN-CONTAINING PROTEIN"/>
    <property type="match status" value="1"/>
</dbReference>
<evidence type="ECO:0000313" key="2">
    <source>
        <dbReference type="EMBL" id="KJX93487.1"/>
    </source>
</evidence>
<gene>
    <name evidence="2" type="ORF">TI39_contig4308g00004</name>
</gene>
<proteinExistence type="predicted"/>
<keyword evidence="3" id="KW-1185">Reference proteome</keyword>
<sequence>MARSTPNTAADASSSSTPATPSRISKARLQRSRLANVVTRNRSRMAAELSSDVVSQEIEEEPQLVAGSSRAKGKGKALVSPDQLDLDMEIAMGLEMSDREALEDGEMIVEKPDKFDEVCPILDKDEKPFPIMLLPTEIRLEIYRACLTRPYSILLSKREQPHAVDAETEADQDYEPDHIPLPPSPSGSRRGLSIGSLCDQGDARGSRRIRLLRTHSRSGSGSSDSNRGIFPSVFNASGDRAVRQSGTRKKVYTPVSEPPRNQTQDPLLVNILRVSKEVYKEARSVIYSENIFTLDLNTAMTTLGCLHQRSRRHIKHIELEIPTYNEILERFQETVRLHIRYCSGLKTFVIHMPFTLPGADGSGTSGNTTVYANGFDILRWLPQECAIVLKGNTCTEITAVVDKHLHLAKTLDKLAYARRQLISNETGPSTPR</sequence>
<protein>
    <submittedName>
        <fullName evidence="2">Uncharacterized protein</fullName>
    </submittedName>
</protein>
<dbReference type="EMBL" id="LAFY01004267">
    <property type="protein sequence ID" value="KJX93487.1"/>
    <property type="molecule type" value="Genomic_DNA"/>
</dbReference>
<reference evidence="2 3" key="1">
    <citation type="submission" date="2015-03" db="EMBL/GenBank/DDBJ databases">
        <title>RNA-seq based gene annotation and comparative genomics of four Zymoseptoria species reveal species-specific pathogenicity related genes and transposable element activity.</title>
        <authorList>
            <person name="Grandaubert J."/>
            <person name="Bhattacharyya A."/>
            <person name="Stukenbrock E.H."/>
        </authorList>
    </citation>
    <scope>NUCLEOTIDE SEQUENCE [LARGE SCALE GENOMIC DNA]</scope>
    <source>
        <strain evidence="2 3">Zb18110</strain>
    </source>
</reference>
<dbReference type="InterPro" id="IPR038883">
    <property type="entry name" value="AN11006-like"/>
</dbReference>
<feature type="compositionally biased region" description="Low complexity" evidence="1">
    <location>
        <begin position="186"/>
        <end position="197"/>
    </location>
</feature>
<accession>A0A0F4G927</accession>
<evidence type="ECO:0000313" key="3">
    <source>
        <dbReference type="Proteomes" id="UP000033647"/>
    </source>
</evidence>
<feature type="region of interest" description="Disordered" evidence="1">
    <location>
        <begin position="160"/>
        <end position="201"/>
    </location>
</feature>
<dbReference type="Proteomes" id="UP000033647">
    <property type="component" value="Unassembled WGS sequence"/>
</dbReference>